<accession>W7FQT3</accession>
<sequence length="70" mass="8697">MYICTLQNLKKIKSYLKRNINIMSSQYQLFMCIFDIYYKKIAFHKKINKRIRKKSKRGKDIIFKDDKIYH</sequence>
<organism evidence="1">
    <name type="scientific">Plasmodium falciparum Santa Lucia</name>
    <dbReference type="NCBI Taxonomy" id="478859"/>
    <lineage>
        <taxon>Eukaryota</taxon>
        <taxon>Sar</taxon>
        <taxon>Alveolata</taxon>
        <taxon>Apicomplexa</taxon>
        <taxon>Aconoidasida</taxon>
        <taxon>Haemosporida</taxon>
        <taxon>Plasmodiidae</taxon>
        <taxon>Plasmodium</taxon>
        <taxon>Plasmodium (Laverania)</taxon>
    </lineage>
</organism>
<name>W7FQT3_PLAFA</name>
<dbReference type="AlphaFoldDB" id="W7FQT3"/>
<dbReference type="Proteomes" id="UP000030666">
    <property type="component" value="Unassembled WGS sequence"/>
</dbReference>
<reference evidence="1" key="1">
    <citation type="submission" date="2013-02" db="EMBL/GenBank/DDBJ databases">
        <title>The Genome Sequence of Plasmodium falciparum Santa Lucia.</title>
        <authorList>
            <consortium name="The Broad Institute Genome Sequencing Platform"/>
            <consortium name="The Broad Institute Genome Sequencing Center for Infectious Disease"/>
            <person name="Neafsey D."/>
            <person name="Cheeseman I."/>
            <person name="Volkman S."/>
            <person name="Adams J."/>
            <person name="Walker B."/>
            <person name="Young S.K."/>
            <person name="Zeng Q."/>
            <person name="Gargeya S."/>
            <person name="Fitzgerald M."/>
            <person name="Haas B."/>
            <person name="Abouelleil A."/>
            <person name="Alvarado L."/>
            <person name="Arachchi H.M."/>
            <person name="Berlin A.M."/>
            <person name="Chapman S.B."/>
            <person name="Dewar J."/>
            <person name="Goldberg J."/>
            <person name="Griggs A."/>
            <person name="Gujja S."/>
            <person name="Hansen M."/>
            <person name="Howarth C."/>
            <person name="Imamovic A."/>
            <person name="Larimer J."/>
            <person name="McCowan C."/>
            <person name="Murphy C."/>
            <person name="Neiman D."/>
            <person name="Pearson M."/>
            <person name="Priest M."/>
            <person name="Roberts A."/>
            <person name="Saif S."/>
            <person name="Shea T."/>
            <person name="Sisk P."/>
            <person name="Sykes S."/>
            <person name="Wortman J."/>
            <person name="Nusbaum C."/>
            <person name="Birren B."/>
        </authorList>
    </citation>
    <scope>NUCLEOTIDE SEQUENCE [LARGE SCALE GENOMIC DNA]</scope>
    <source>
        <strain evidence="1">Santa Lucia</strain>
    </source>
</reference>
<proteinExistence type="predicted"/>
<dbReference type="EMBL" id="KE123473">
    <property type="protein sequence ID" value="EUT93119.1"/>
    <property type="molecule type" value="Genomic_DNA"/>
</dbReference>
<evidence type="ECO:0000313" key="1">
    <source>
        <dbReference type="EMBL" id="EUT93119.1"/>
    </source>
</evidence>
<gene>
    <name evidence="1" type="ORF">PFAG_00247</name>
</gene>
<protein>
    <submittedName>
        <fullName evidence="1">Uncharacterized protein</fullName>
    </submittedName>
</protein>